<evidence type="ECO:0000313" key="10">
    <source>
        <dbReference type="EMBL" id="TWF93405.1"/>
    </source>
</evidence>
<dbReference type="PANTHER" id="PTHR43884">
    <property type="entry name" value="ACYL-COA DEHYDROGENASE"/>
    <property type="match status" value="1"/>
</dbReference>
<keyword evidence="5" id="KW-0560">Oxidoreductase</keyword>
<protein>
    <submittedName>
        <fullName evidence="10">Alkylation response protein AidB-like acyl-CoA dehydrogenase</fullName>
    </submittedName>
</protein>
<dbReference type="Pfam" id="PF02771">
    <property type="entry name" value="Acyl-CoA_dh_N"/>
    <property type="match status" value="1"/>
</dbReference>
<dbReference type="InterPro" id="IPR046373">
    <property type="entry name" value="Acyl-CoA_Oxase/DH_mid-dom_sf"/>
</dbReference>
<evidence type="ECO:0000256" key="2">
    <source>
        <dbReference type="ARBA" id="ARBA00009347"/>
    </source>
</evidence>
<organism evidence="10 11">
    <name type="scientific">Saccharopolyspora dendranthemae</name>
    <dbReference type="NCBI Taxonomy" id="1181886"/>
    <lineage>
        <taxon>Bacteria</taxon>
        <taxon>Bacillati</taxon>
        <taxon>Actinomycetota</taxon>
        <taxon>Actinomycetes</taxon>
        <taxon>Pseudonocardiales</taxon>
        <taxon>Pseudonocardiaceae</taxon>
        <taxon>Saccharopolyspora</taxon>
    </lineage>
</organism>
<feature type="region of interest" description="Disordered" evidence="6">
    <location>
        <begin position="64"/>
        <end position="83"/>
    </location>
</feature>
<dbReference type="Gene3D" id="2.40.110.10">
    <property type="entry name" value="Butyryl-CoA Dehydrogenase, subunit A, domain 2"/>
    <property type="match status" value="1"/>
</dbReference>
<dbReference type="InterPro" id="IPR009075">
    <property type="entry name" value="AcylCo_DH/oxidase_C"/>
</dbReference>
<name>A0A561U210_9PSEU</name>
<reference evidence="10 11" key="1">
    <citation type="submission" date="2019-06" db="EMBL/GenBank/DDBJ databases">
        <title>Sequencing the genomes of 1000 actinobacteria strains.</title>
        <authorList>
            <person name="Klenk H.-P."/>
        </authorList>
    </citation>
    <scope>NUCLEOTIDE SEQUENCE [LARGE SCALE GENOMIC DNA]</scope>
    <source>
        <strain evidence="10 11">DSM 46699</strain>
    </source>
</reference>
<dbReference type="InterPro" id="IPR037069">
    <property type="entry name" value="AcylCoA_DH/ox_N_sf"/>
</dbReference>
<feature type="domain" description="Acyl-CoA dehydrogenase/oxidase C-terminal" evidence="7">
    <location>
        <begin position="316"/>
        <end position="444"/>
    </location>
</feature>
<dbReference type="Pfam" id="PF02770">
    <property type="entry name" value="Acyl-CoA_dh_M"/>
    <property type="match status" value="1"/>
</dbReference>
<dbReference type="Gene3D" id="1.20.140.10">
    <property type="entry name" value="Butyryl-CoA Dehydrogenase, subunit A, domain 3"/>
    <property type="match status" value="1"/>
</dbReference>
<feature type="compositionally biased region" description="Basic residues" evidence="6">
    <location>
        <begin position="64"/>
        <end position="74"/>
    </location>
</feature>
<dbReference type="SUPFAM" id="SSF56645">
    <property type="entry name" value="Acyl-CoA dehydrogenase NM domain-like"/>
    <property type="match status" value="1"/>
</dbReference>
<gene>
    <name evidence="10" type="ORF">FHU35_15249</name>
</gene>
<dbReference type="EMBL" id="VIWX01000005">
    <property type="protein sequence ID" value="TWF93405.1"/>
    <property type="molecule type" value="Genomic_DNA"/>
</dbReference>
<keyword evidence="4 5" id="KW-0274">FAD</keyword>
<dbReference type="InterPro" id="IPR009100">
    <property type="entry name" value="AcylCoA_DH/oxidase_NM_dom_sf"/>
</dbReference>
<dbReference type="PROSITE" id="PS00073">
    <property type="entry name" value="ACYL_COA_DH_2"/>
    <property type="match status" value="1"/>
</dbReference>
<evidence type="ECO:0000256" key="5">
    <source>
        <dbReference type="RuleBase" id="RU362125"/>
    </source>
</evidence>
<dbReference type="InterPro" id="IPR006089">
    <property type="entry name" value="Acyl-CoA_DH_CS"/>
</dbReference>
<evidence type="ECO:0000259" key="8">
    <source>
        <dbReference type="Pfam" id="PF02770"/>
    </source>
</evidence>
<dbReference type="AlphaFoldDB" id="A0A561U210"/>
<dbReference type="InterPro" id="IPR036250">
    <property type="entry name" value="AcylCo_DH-like_C"/>
</dbReference>
<dbReference type="InterPro" id="IPR013786">
    <property type="entry name" value="AcylCoA_DH/ox_N"/>
</dbReference>
<evidence type="ECO:0000313" key="11">
    <source>
        <dbReference type="Proteomes" id="UP000316184"/>
    </source>
</evidence>
<dbReference type="GO" id="GO:0003995">
    <property type="term" value="F:acyl-CoA dehydrogenase activity"/>
    <property type="evidence" value="ECO:0007669"/>
    <property type="project" value="InterPro"/>
</dbReference>
<feature type="domain" description="Acyl-CoA dehydrogenase/oxidase N-terminal" evidence="9">
    <location>
        <begin position="92"/>
        <end position="201"/>
    </location>
</feature>
<dbReference type="Proteomes" id="UP000316184">
    <property type="component" value="Unassembled WGS sequence"/>
</dbReference>
<proteinExistence type="inferred from homology"/>
<sequence>MSNAHRGQAGGARKRDAMGLGLAALTKIASAPIIDKFGLRKQFETLVQSGTRTGFRAAGAATRSFKKAQGHNKPARLTPAPAKDLFDLSPDDEQSLIAETVSEFAAEQLRPAAVDADAKLAPPEDLLERAGELGLSVVGIPESLGGIGTERSAVTNVLVTEALAHGDMGLAVAVLAPSAVSTALTLWGDEDQQATYLPAFAGESVPAAALALQEHVALGDPLKPTTTAKRTPQGYQLSGTKSLVPRAAQAELFIISANLDGSPALFLVESSTNGLSIEADPAMGLRSAGTGKVHLDDVNVPVTALLGGGQLDVFTDLVRLSRLGWSALAAGTGKAVLDYVIPYVNERTAFGEPISHRQAVAFSVADIGIELESIRLTTLRAAARAEQGKPFAREAALARKLATDKGMLIGNLGVQLLGGHGYTKEHPVERWYRDLRAIGVMEGAVLV</sequence>
<evidence type="ECO:0000256" key="6">
    <source>
        <dbReference type="SAM" id="MobiDB-lite"/>
    </source>
</evidence>
<evidence type="ECO:0000259" key="7">
    <source>
        <dbReference type="Pfam" id="PF00441"/>
    </source>
</evidence>
<dbReference type="PANTHER" id="PTHR43884:SF12">
    <property type="entry name" value="ISOVALERYL-COA DEHYDROGENASE, MITOCHONDRIAL-RELATED"/>
    <property type="match status" value="1"/>
</dbReference>
<accession>A0A561U210</accession>
<dbReference type="SUPFAM" id="SSF47203">
    <property type="entry name" value="Acyl-CoA dehydrogenase C-terminal domain-like"/>
    <property type="match status" value="1"/>
</dbReference>
<comment type="caution">
    <text evidence="10">The sequence shown here is derived from an EMBL/GenBank/DDBJ whole genome shotgun (WGS) entry which is preliminary data.</text>
</comment>
<comment type="cofactor">
    <cofactor evidence="1 5">
        <name>FAD</name>
        <dbReference type="ChEBI" id="CHEBI:57692"/>
    </cofactor>
</comment>
<evidence type="ECO:0000256" key="3">
    <source>
        <dbReference type="ARBA" id="ARBA00022630"/>
    </source>
</evidence>
<evidence type="ECO:0000259" key="9">
    <source>
        <dbReference type="Pfam" id="PF02771"/>
    </source>
</evidence>
<dbReference type="Gene3D" id="1.10.540.10">
    <property type="entry name" value="Acyl-CoA dehydrogenase/oxidase, N-terminal domain"/>
    <property type="match status" value="1"/>
</dbReference>
<dbReference type="InterPro" id="IPR006091">
    <property type="entry name" value="Acyl-CoA_Oxase/DH_mid-dom"/>
</dbReference>
<dbReference type="GO" id="GO:0050660">
    <property type="term" value="F:flavin adenine dinucleotide binding"/>
    <property type="evidence" value="ECO:0007669"/>
    <property type="project" value="InterPro"/>
</dbReference>
<feature type="domain" description="Acyl-CoA oxidase/dehydrogenase middle" evidence="8">
    <location>
        <begin position="210"/>
        <end position="298"/>
    </location>
</feature>
<evidence type="ECO:0000256" key="4">
    <source>
        <dbReference type="ARBA" id="ARBA00022827"/>
    </source>
</evidence>
<comment type="similarity">
    <text evidence="2 5">Belongs to the acyl-CoA dehydrogenase family.</text>
</comment>
<dbReference type="Pfam" id="PF00441">
    <property type="entry name" value="Acyl-CoA_dh_1"/>
    <property type="match status" value="1"/>
</dbReference>
<keyword evidence="3 5" id="KW-0285">Flavoprotein</keyword>
<evidence type="ECO:0000256" key="1">
    <source>
        <dbReference type="ARBA" id="ARBA00001974"/>
    </source>
</evidence>
<keyword evidence="11" id="KW-1185">Reference proteome</keyword>